<comment type="caution">
    <text evidence="1">The sequence shown here is derived from an EMBL/GenBank/DDBJ whole genome shotgun (WGS) entry which is preliminary data.</text>
</comment>
<organism evidence="1 2">
    <name type="scientific">Paracoccus pantotrophus</name>
    <name type="common">Thiosphaera pantotropha</name>
    <dbReference type="NCBI Taxonomy" id="82367"/>
    <lineage>
        <taxon>Bacteria</taxon>
        <taxon>Pseudomonadati</taxon>
        <taxon>Pseudomonadota</taxon>
        <taxon>Alphaproteobacteria</taxon>
        <taxon>Rhodobacterales</taxon>
        <taxon>Paracoccaceae</taxon>
        <taxon>Paracoccus</taxon>
    </lineage>
</organism>
<protein>
    <submittedName>
        <fullName evidence="1">Uncharacterized protein</fullName>
    </submittedName>
</protein>
<sequence length="221" mass="24458">MPVLCTQASTKCSTLRCPDSRVKACSIACFTIRMTSPHGRWDPLATQRLIDDLLVGAMPVYVAMHDWCSLAEAASRLQLTVPEVIERIRDGRLPRVGKYLQRSGFASVLVNLGHVGQEGEAVSLAVFASSEGLRTAELATFIRRMGLPFRRIRGPRGGDHLRLTATDRQAFHDRFISFRTLGGKARMDWDSLRQRLDARGIVPAGGSARIYDRSHVADLLA</sequence>
<proteinExistence type="predicted"/>
<accession>A0ABX9S7T7</accession>
<evidence type="ECO:0000313" key="1">
    <source>
        <dbReference type="EMBL" id="RKS44250.1"/>
    </source>
</evidence>
<keyword evidence="2" id="KW-1185">Reference proteome</keyword>
<name>A0ABX9S7T7_PARPN</name>
<reference evidence="1" key="1">
    <citation type="submission" date="2018-10" db="EMBL/GenBank/DDBJ databases">
        <title>Genomic Encyclopedia of Archaeal and Bacterial Type Strains, Phase II (KMG-II): from individual species to whole genera.</title>
        <authorList>
            <person name="Goeker M."/>
        </authorList>
    </citation>
    <scope>NUCLEOTIDE SEQUENCE [LARGE SCALE GENOMIC DNA]</scope>
    <source>
        <strain evidence="1">DSM 2944</strain>
    </source>
</reference>
<dbReference type="Proteomes" id="UP000273626">
    <property type="component" value="Unassembled WGS sequence"/>
</dbReference>
<gene>
    <name evidence="1" type="ORF">BDE18_3094</name>
</gene>
<dbReference type="EMBL" id="RBLI01000002">
    <property type="protein sequence ID" value="RKS44250.1"/>
    <property type="molecule type" value="Genomic_DNA"/>
</dbReference>
<evidence type="ECO:0000313" key="2">
    <source>
        <dbReference type="Proteomes" id="UP000273626"/>
    </source>
</evidence>